<gene>
    <name evidence="1" type="ORF">PPSIR1_09231</name>
</gene>
<dbReference type="STRING" id="391625.PPSIR1_09231"/>
<proteinExistence type="predicted"/>
<dbReference type="OrthoDB" id="5504005at2"/>
<organism evidence="1 2">
    <name type="scientific">Plesiocystis pacifica SIR-1</name>
    <dbReference type="NCBI Taxonomy" id="391625"/>
    <lineage>
        <taxon>Bacteria</taxon>
        <taxon>Pseudomonadati</taxon>
        <taxon>Myxococcota</taxon>
        <taxon>Polyangia</taxon>
        <taxon>Nannocystales</taxon>
        <taxon>Nannocystaceae</taxon>
        <taxon>Plesiocystis</taxon>
    </lineage>
</organism>
<keyword evidence="2" id="KW-1185">Reference proteome</keyword>
<evidence type="ECO:0000313" key="2">
    <source>
        <dbReference type="Proteomes" id="UP000005801"/>
    </source>
</evidence>
<dbReference type="Proteomes" id="UP000005801">
    <property type="component" value="Unassembled WGS sequence"/>
</dbReference>
<name>A6G775_9BACT</name>
<comment type="caution">
    <text evidence="1">The sequence shown here is derived from an EMBL/GenBank/DDBJ whole genome shotgun (WGS) entry which is preliminary data.</text>
</comment>
<reference evidence="1 2" key="1">
    <citation type="submission" date="2007-06" db="EMBL/GenBank/DDBJ databases">
        <authorList>
            <person name="Shimkets L."/>
            <person name="Ferriera S."/>
            <person name="Johnson J."/>
            <person name="Kravitz S."/>
            <person name="Beeson K."/>
            <person name="Sutton G."/>
            <person name="Rogers Y.-H."/>
            <person name="Friedman R."/>
            <person name="Frazier M."/>
            <person name="Venter J.C."/>
        </authorList>
    </citation>
    <scope>NUCLEOTIDE SEQUENCE [LARGE SCALE GENOMIC DNA]</scope>
    <source>
        <strain evidence="1 2">SIR-1</strain>
    </source>
</reference>
<dbReference type="RefSeq" id="WP_006972570.1">
    <property type="nucleotide sequence ID" value="NZ_ABCS01000032.1"/>
</dbReference>
<sequence>MKPLEICKHLGQEKVDAYYSLLSGKELRAVLKAGGSHSNTPKTAFSQAARRKVWRKRFDNEFTKQNEQLALAFLIEWLMRHHRDMLIEYLDSLEVRHTQGETDEDFCETKTPEELREAAKGLMERHPHHEVATYLLLVGHLQETNIYDETPEILEALGMPKGEIDGYVETFKKRWAERPAS</sequence>
<protein>
    <submittedName>
        <fullName evidence="1">Uncharacterized protein</fullName>
    </submittedName>
</protein>
<dbReference type="AlphaFoldDB" id="A6G775"/>
<evidence type="ECO:0000313" key="1">
    <source>
        <dbReference type="EMBL" id="EDM78351.1"/>
    </source>
</evidence>
<dbReference type="EMBL" id="ABCS01000032">
    <property type="protein sequence ID" value="EDM78351.1"/>
    <property type="molecule type" value="Genomic_DNA"/>
</dbReference>
<accession>A6G775</accession>